<dbReference type="PANTHER" id="PTHR47746">
    <property type="entry name" value="ZF-RVT DOMAIN-CONTAINING PROTEIN"/>
    <property type="match status" value="1"/>
</dbReference>
<feature type="domain" description="Reverse transcriptase zinc-binding" evidence="1">
    <location>
        <begin position="2"/>
        <end position="46"/>
    </location>
</feature>
<proteinExistence type="predicted"/>
<evidence type="ECO:0000259" key="1">
    <source>
        <dbReference type="Pfam" id="PF13966"/>
    </source>
</evidence>
<sequence length="132" mass="15738">MLNRCPTKDRLVSWGLQVDTLCVLCNSGQDARDHLFFECPFSFQIWNRMALRCGHHARPRWEETVNQLQLFQGSRNKRKLLLLVWQATIYSIWKERNMRIHQQVYRSTDAILTLLDRLIRNKIQSLGESLPR</sequence>
<organism evidence="2">
    <name type="scientific">Brassica napus</name>
    <name type="common">Rape</name>
    <dbReference type="NCBI Taxonomy" id="3708"/>
    <lineage>
        <taxon>Eukaryota</taxon>
        <taxon>Viridiplantae</taxon>
        <taxon>Streptophyta</taxon>
        <taxon>Embryophyta</taxon>
        <taxon>Tracheophyta</taxon>
        <taxon>Spermatophyta</taxon>
        <taxon>Magnoliopsida</taxon>
        <taxon>eudicotyledons</taxon>
        <taxon>Gunneridae</taxon>
        <taxon>Pentapetalae</taxon>
        <taxon>rosids</taxon>
        <taxon>malvids</taxon>
        <taxon>Brassicales</taxon>
        <taxon>Brassicaceae</taxon>
        <taxon>Brassiceae</taxon>
        <taxon>Brassica</taxon>
    </lineage>
</organism>
<protein>
    <submittedName>
        <fullName evidence="2">(rape) hypothetical protein</fullName>
    </submittedName>
</protein>
<dbReference type="EMBL" id="HG994369">
    <property type="protein sequence ID" value="CAF1930692.1"/>
    <property type="molecule type" value="Genomic_DNA"/>
</dbReference>
<dbReference type="Proteomes" id="UP001295469">
    <property type="component" value="Chromosome C05"/>
</dbReference>
<dbReference type="InterPro" id="IPR026960">
    <property type="entry name" value="RVT-Znf"/>
</dbReference>
<dbReference type="PANTHER" id="PTHR47746:SF88">
    <property type="entry name" value="RNA-DIRECTED DNA POLYMERASE (REVERSE TRANSCRIPTASE)-RELATED FAMILY PROTEIN-RELATED"/>
    <property type="match status" value="1"/>
</dbReference>
<dbReference type="AlphaFoldDB" id="A0A816KT13"/>
<accession>A0A816KT13</accession>
<dbReference type="Pfam" id="PF13966">
    <property type="entry name" value="zf-RVT"/>
    <property type="match status" value="1"/>
</dbReference>
<reference evidence="2" key="1">
    <citation type="submission" date="2021-01" db="EMBL/GenBank/DDBJ databases">
        <authorList>
            <consortium name="Genoscope - CEA"/>
            <person name="William W."/>
        </authorList>
    </citation>
    <scope>NUCLEOTIDE SEQUENCE</scope>
</reference>
<evidence type="ECO:0000313" key="2">
    <source>
        <dbReference type="EMBL" id="CAF1930692.1"/>
    </source>
</evidence>
<name>A0A816KT13_BRANA</name>
<gene>
    <name evidence="2" type="ORF">DARMORV10_C05P39080.1</name>
</gene>